<accession>A0AAJ1CFU9</accession>
<dbReference type="RefSeq" id="WP_256166511.1">
    <property type="nucleotide sequence ID" value="NZ_DAWDUM010000013.1"/>
</dbReference>
<evidence type="ECO:0000313" key="2">
    <source>
        <dbReference type="Proteomes" id="UP001205035"/>
    </source>
</evidence>
<comment type="caution">
    <text evidence="1">The sequence shown here is derived from an EMBL/GenBank/DDBJ whole genome shotgun (WGS) entry which is preliminary data.</text>
</comment>
<evidence type="ECO:0008006" key="3">
    <source>
        <dbReference type="Google" id="ProtNLM"/>
    </source>
</evidence>
<sequence>MKKITILMLAFLAVSCIEKNDVRPGSPLDVDIDHYQTARTYDVPVKEGCITVVKAYGVTLAEAESPMTIWVPRMTLTRSDEGLTTTFVPRDEYPNFAGNKSQLFQVVCFEDSRRGDYDYNDLVIHVLYQTRQNIFGFGVQPVALGSTKSIKLGCVVYKGGKRVFKGLITPDGADCRSQYFKSMEGTLNTYDKVNIKVGEYLGSTIRNWDVSKIEGNGPMRVEWYIEVDNGVELYALSTAYLNDSFDKDKLPYGLVITATGTEYVDENGGYLCGFDWFNYPRESVHIKEVYPELWNWLTTDSSYDFADIYDGRNVPANACPAADLGLFEARTIDVTNRKYRAD</sequence>
<reference evidence="1" key="1">
    <citation type="submission" date="2022-06" db="EMBL/GenBank/DDBJ databases">
        <title>Isolation of gut microbiota from human fecal samples.</title>
        <authorList>
            <person name="Pamer E.G."/>
            <person name="Barat B."/>
            <person name="Waligurski E."/>
            <person name="Medina S."/>
            <person name="Paddock L."/>
            <person name="Mostad J."/>
        </authorList>
    </citation>
    <scope>NUCLEOTIDE SEQUENCE</scope>
    <source>
        <strain evidence="1">DFI.6.22</strain>
    </source>
</reference>
<dbReference type="EMBL" id="JANGBQ010000022">
    <property type="protein sequence ID" value="MCQ5083770.1"/>
    <property type="molecule type" value="Genomic_DNA"/>
</dbReference>
<protein>
    <recommendedName>
        <fullName evidence="3">DUF4842 domain-containing protein</fullName>
    </recommendedName>
</protein>
<dbReference type="Proteomes" id="UP001205035">
    <property type="component" value="Unassembled WGS sequence"/>
</dbReference>
<gene>
    <name evidence="1" type="ORF">NE651_12850</name>
</gene>
<organism evidence="1 2">
    <name type="scientific">Alistipes onderdonkii</name>
    <dbReference type="NCBI Taxonomy" id="328813"/>
    <lineage>
        <taxon>Bacteria</taxon>
        <taxon>Pseudomonadati</taxon>
        <taxon>Bacteroidota</taxon>
        <taxon>Bacteroidia</taxon>
        <taxon>Bacteroidales</taxon>
        <taxon>Rikenellaceae</taxon>
        <taxon>Alistipes</taxon>
    </lineage>
</organism>
<proteinExistence type="predicted"/>
<dbReference type="AlphaFoldDB" id="A0AAJ1CFU9"/>
<dbReference type="PROSITE" id="PS51257">
    <property type="entry name" value="PROKAR_LIPOPROTEIN"/>
    <property type="match status" value="1"/>
</dbReference>
<name>A0AAJ1CFU9_9BACT</name>
<evidence type="ECO:0000313" key="1">
    <source>
        <dbReference type="EMBL" id="MCQ5083770.1"/>
    </source>
</evidence>